<dbReference type="InterPro" id="IPR036866">
    <property type="entry name" value="RibonucZ/Hydroxyglut_hydro"/>
</dbReference>
<dbReference type="OrthoDB" id="9803916at2"/>
<dbReference type="InterPro" id="IPR052926">
    <property type="entry name" value="Metallo-beta-lactamase_dom"/>
</dbReference>
<dbReference type="RefSeq" id="WP_091651081.1">
    <property type="nucleotide sequence ID" value="NZ_FNHQ01000019.1"/>
</dbReference>
<keyword evidence="3" id="KW-1185">Reference proteome</keyword>
<name>A0A1G9XQS2_9FIRM</name>
<dbReference type="Gene3D" id="3.60.15.10">
    <property type="entry name" value="Ribonuclease Z/Hydroxyacylglutathione hydrolase-like"/>
    <property type="match status" value="1"/>
</dbReference>
<proteinExistence type="predicted"/>
<dbReference type="InterPro" id="IPR001279">
    <property type="entry name" value="Metallo-B-lactamas"/>
</dbReference>
<reference evidence="2 3" key="1">
    <citation type="submission" date="2016-10" db="EMBL/GenBank/DDBJ databases">
        <authorList>
            <person name="de Groot N.N."/>
        </authorList>
    </citation>
    <scope>NUCLEOTIDE SEQUENCE [LARGE SCALE GENOMIC DNA]</scope>
    <source>
        <strain evidence="2 3">DSM 16981</strain>
    </source>
</reference>
<dbReference type="PANTHER" id="PTHR13754">
    <property type="entry name" value="METALLO-BETA-LACTAMASE SUPERFAMILY PROTEIN"/>
    <property type="match status" value="1"/>
</dbReference>
<evidence type="ECO:0000313" key="3">
    <source>
        <dbReference type="Proteomes" id="UP000199309"/>
    </source>
</evidence>
<dbReference type="AlphaFoldDB" id="A0A1G9XQS2"/>
<dbReference type="EMBL" id="FNHQ01000019">
    <property type="protein sequence ID" value="SDM99189.1"/>
    <property type="molecule type" value="Genomic_DNA"/>
</dbReference>
<accession>A0A1G9XQS2</accession>
<protein>
    <submittedName>
        <fullName evidence="2">7,8-dihydropterin-6-yl-methyl-4-(Beta-D-ribofuranosyl)aminobenzene 5'-phosphate synthase</fullName>
    </submittedName>
</protein>
<dbReference type="Proteomes" id="UP000199309">
    <property type="component" value="Unassembled WGS sequence"/>
</dbReference>
<dbReference type="GO" id="GO:0016740">
    <property type="term" value="F:transferase activity"/>
    <property type="evidence" value="ECO:0007669"/>
    <property type="project" value="TreeGrafter"/>
</dbReference>
<dbReference type="Pfam" id="PF00753">
    <property type="entry name" value="Lactamase_B"/>
    <property type="match status" value="1"/>
</dbReference>
<gene>
    <name evidence="2" type="ORF">SAMN05660299_01899</name>
</gene>
<organism evidence="2 3">
    <name type="scientific">Megasphaera paucivorans</name>
    <dbReference type="NCBI Taxonomy" id="349095"/>
    <lineage>
        <taxon>Bacteria</taxon>
        <taxon>Bacillati</taxon>
        <taxon>Bacillota</taxon>
        <taxon>Negativicutes</taxon>
        <taxon>Veillonellales</taxon>
        <taxon>Veillonellaceae</taxon>
        <taxon>Megasphaera</taxon>
    </lineage>
</organism>
<evidence type="ECO:0000313" key="2">
    <source>
        <dbReference type="EMBL" id="SDM99189.1"/>
    </source>
</evidence>
<dbReference type="CDD" id="cd07713">
    <property type="entry name" value="DHPS-like_MBL-fold"/>
    <property type="match status" value="1"/>
</dbReference>
<dbReference type="SUPFAM" id="SSF56281">
    <property type="entry name" value="Metallo-hydrolase/oxidoreductase"/>
    <property type="match status" value="1"/>
</dbReference>
<dbReference type="InterPro" id="IPR041712">
    <property type="entry name" value="DHPS-like_MBL-fold"/>
</dbReference>
<feature type="domain" description="Metallo-beta-lactamase" evidence="1">
    <location>
        <begin position="20"/>
        <end position="83"/>
    </location>
</feature>
<sequence length="278" mass="31495">MKLTVLVDNNTLIDRYFFGEPASSYYLEEGDIKLLFDVGYTDIFIKNAQKMNINLDNVNTLVVSHGHNDHVGGLADLIRYYAAAFVERGKYNKPRLIAHPLTFCDKYEGKNEIGSVIKEHTLQKHFNVTLSKDEIWLTDKLVFLGEIKRRNNFENKRPIGTIMSQNGWVDDFVLDDSALVYKSSDGLVIITGCSHAGICNIIEQAKIICKDTRIVNIIGGFHLLNPDKYILEATCDYMKQNNIQNISPCHCTDLNSKIALSRDIPIHEVGVSTLFEYS</sequence>
<evidence type="ECO:0000259" key="1">
    <source>
        <dbReference type="Pfam" id="PF00753"/>
    </source>
</evidence>
<dbReference type="PANTHER" id="PTHR13754:SF18">
    <property type="entry name" value="7,8-DIHYDROPTERIN-6-METHYL-4-(BETA-D-RIBOFURANOSYL)-AMINOBENZENE-5'-PHOSPHATE SYNTHASE"/>
    <property type="match status" value="1"/>
</dbReference>